<evidence type="ECO:0000313" key="3">
    <source>
        <dbReference type="Proteomes" id="UP000641646"/>
    </source>
</evidence>
<dbReference type="AlphaFoldDB" id="A0A926ZIX4"/>
<keyword evidence="1" id="KW-0812">Transmembrane</keyword>
<accession>A0A926ZIX4</accession>
<name>A0A926ZIX4_9CYAN</name>
<reference evidence="2" key="2">
    <citation type="submission" date="2020-08" db="EMBL/GenBank/DDBJ databases">
        <authorList>
            <person name="Chen M."/>
            <person name="Teng W."/>
            <person name="Zhao L."/>
            <person name="Hu C."/>
            <person name="Zhou Y."/>
            <person name="Han B."/>
            <person name="Song L."/>
            <person name="Shu W."/>
        </authorList>
    </citation>
    <scope>NUCLEOTIDE SEQUENCE</scope>
    <source>
        <strain evidence="2">FACHB-1375</strain>
    </source>
</reference>
<keyword evidence="1" id="KW-1133">Transmembrane helix</keyword>
<evidence type="ECO:0000256" key="1">
    <source>
        <dbReference type="SAM" id="Phobius"/>
    </source>
</evidence>
<dbReference type="Pfam" id="PF07963">
    <property type="entry name" value="N_methyl"/>
    <property type="match status" value="1"/>
</dbReference>
<dbReference type="InterPro" id="IPR012902">
    <property type="entry name" value="N_methyl_site"/>
</dbReference>
<organism evidence="2 3">
    <name type="scientific">Aerosakkonema funiforme FACHB-1375</name>
    <dbReference type="NCBI Taxonomy" id="2949571"/>
    <lineage>
        <taxon>Bacteria</taxon>
        <taxon>Bacillati</taxon>
        <taxon>Cyanobacteriota</taxon>
        <taxon>Cyanophyceae</taxon>
        <taxon>Oscillatoriophycideae</taxon>
        <taxon>Aerosakkonematales</taxon>
        <taxon>Aerosakkonemataceae</taxon>
        <taxon>Aerosakkonema</taxon>
    </lineage>
</organism>
<dbReference type="Proteomes" id="UP000641646">
    <property type="component" value="Unassembled WGS sequence"/>
</dbReference>
<proteinExistence type="predicted"/>
<comment type="caution">
    <text evidence="2">The sequence shown here is derived from an EMBL/GenBank/DDBJ whole genome shotgun (WGS) entry which is preliminary data.</text>
</comment>
<dbReference type="EMBL" id="JACJPW010000086">
    <property type="protein sequence ID" value="MBD2184535.1"/>
    <property type="molecule type" value="Genomic_DNA"/>
</dbReference>
<feature type="transmembrane region" description="Helical" evidence="1">
    <location>
        <begin position="33"/>
        <end position="60"/>
    </location>
</feature>
<keyword evidence="1" id="KW-0472">Membrane</keyword>
<keyword evidence="3" id="KW-1185">Reference proteome</keyword>
<gene>
    <name evidence="2" type="ORF">H6G03_26280</name>
</gene>
<evidence type="ECO:0000313" key="2">
    <source>
        <dbReference type="EMBL" id="MBD2184535.1"/>
    </source>
</evidence>
<reference evidence="2" key="1">
    <citation type="journal article" date="2015" name="ISME J.">
        <title>Draft Genome Sequence of Streptomyces incarnatus NRRL8089, which Produces the Nucleoside Antibiotic Sinefungin.</title>
        <authorList>
            <person name="Oshima K."/>
            <person name="Hattori M."/>
            <person name="Shimizu H."/>
            <person name="Fukuda K."/>
            <person name="Nemoto M."/>
            <person name="Inagaki K."/>
            <person name="Tamura T."/>
        </authorList>
    </citation>
    <scope>NUCLEOTIDE SEQUENCE</scope>
    <source>
        <strain evidence="2">FACHB-1375</strain>
    </source>
</reference>
<dbReference type="NCBIfam" id="TIGR02532">
    <property type="entry name" value="IV_pilin_GFxxxE"/>
    <property type="match status" value="1"/>
</dbReference>
<sequence length="240" mass="26509">MLGRTHSIQPRKSGRLQLEIIKLLQPRKSSQGVTLLECLVAITVVAVVISSFTPPIFLAVGTRVQNRRAEQALQLAQAEIDRVRRIVEQGSYYDYETCPAGTSKTACLPPKAGISDRDFRRQSKPSAFNDSPDSINATTALRIDINNDGKPDFLMQSYRSEGIQQSGRTVAFNMGVRVYAYFDTMNFGDLQDPPEKAASLKLSTALGAQKKLPLAIIYTSVVKSDTPDSQSSYKTFLENQ</sequence>
<dbReference type="RefSeq" id="WP_190471101.1">
    <property type="nucleotide sequence ID" value="NZ_JACJPW010000086.1"/>
</dbReference>
<protein>
    <submittedName>
        <fullName evidence="2">Prepilin-type N-terminal cleavage/methylation domain-containing protein</fullName>
    </submittedName>
</protein>